<evidence type="ECO:0000259" key="6">
    <source>
        <dbReference type="Pfam" id="PF13656"/>
    </source>
</evidence>
<evidence type="ECO:0000256" key="3">
    <source>
        <dbReference type="ARBA" id="ARBA00023163"/>
    </source>
</evidence>
<comment type="subcellular location">
    <subcellularLocation>
        <location evidence="5">Cytoplasm</location>
    </subcellularLocation>
</comment>
<dbReference type="InterPro" id="IPR009025">
    <property type="entry name" value="RBP11-like_dimer"/>
</dbReference>
<dbReference type="CDD" id="cd06927">
    <property type="entry name" value="RNAP_L"/>
    <property type="match status" value="1"/>
</dbReference>
<reference evidence="7 8" key="1">
    <citation type="journal article" date="2020" name="Biotechnol. Biofuels">
        <title>New insights from the biogas microbiome by comprehensive genome-resolved metagenomics of nearly 1600 species originating from multiple anaerobic digesters.</title>
        <authorList>
            <person name="Campanaro S."/>
            <person name="Treu L."/>
            <person name="Rodriguez-R L.M."/>
            <person name="Kovalovszki A."/>
            <person name="Ziels R.M."/>
            <person name="Maus I."/>
            <person name="Zhu X."/>
            <person name="Kougias P.G."/>
            <person name="Basile A."/>
            <person name="Luo G."/>
            <person name="Schluter A."/>
            <person name="Konstantinidis K.T."/>
            <person name="Angelidaki I."/>
        </authorList>
    </citation>
    <scope>NUCLEOTIDE SEQUENCE [LARGE SCALE GENOMIC DNA]</scope>
    <source>
        <strain evidence="7">AS27yjCOA_157</strain>
    </source>
</reference>
<dbReference type="Proteomes" id="UP000544742">
    <property type="component" value="Unassembled WGS sequence"/>
</dbReference>
<dbReference type="PANTHER" id="PTHR13946:SF28">
    <property type="entry name" value="DNA-DIRECTED RNA POLYMERASES I AND III SUBUNIT RPAC2"/>
    <property type="match status" value="1"/>
</dbReference>
<sequence length="91" mass="10273">MNLKIISKTENEAVIEFVGEGHTILNLLRTELLKDKRVLMATYDTKFPVMDNPVFRLVTNGADPIIALKEATSRIIDQCDEFSSKYAEAVK</sequence>
<keyword evidence="1 5" id="KW-0240">DNA-directed RNA polymerase</keyword>
<dbReference type="Pfam" id="PF13656">
    <property type="entry name" value="RNA_pol_L_2"/>
    <property type="match status" value="1"/>
</dbReference>
<dbReference type="GO" id="GO:0046983">
    <property type="term" value="F:protein dimerization activity"/>
    <property type="evidence" value="ECO:0007669"/>
    <property type="project" value="InterPro"/>
</dbReference>
<evidence type="ECO:0000256" key="5">
    <source>
        <dbReference type="HAMAP-Rule" id="MF_00261"/>
    </source>
</evidence>
<gene>
    <name evidence="5" type="primary">rpo11</name>
    <name evidence="5" type="synonym">rpoL</name>
    <name evidence="7" type="ORF">GX426_06310</name>
</gene>
<dbReference type="Gene3D" id="3.30.1360.10">
    <property type="entry name" value="RNA polymerase, RBP11-like subunit"/>
    <property type="match status" value="1"/>
</dbReference>
<protein>
    <recommendedName>
        <fullName evidence="5">DNA-directed RNA polymerase subunit Rpo11</fullName>
        <ecNumber evidence="5">2.7.7.6</ecNumber>
    </recommendedName>
    <alternativeName>
        <fullName evidence="5">DNA-directed RNA polymerase subunit L</fullName>
    </alternativeName>
</protein>
<evidence type="ECO:0000313" key="8">
    <source>
        <dbReference type="Proteomes" id="UP000544742"/>
    </source>
</evidence>
<dbReference type="AlphaFoldDB" id="A0A7K4AIG3"/>
<evidence type="ECO:0000313" key="7">
    <source>
        <dbReference type="EMBL" id="NLJ22705.1"/>
    </source>
</evidence>
<dbReference type="GO" id="GO:0000428">
    <property type="term" value="C:DNA-directed RNA polymerase complex"/>
    <property type="evidence" value="ECO:0007669"/>
    <property type="project" value="UniProtKB-KW"/>
</dbReference>
<proteinExistence type="inferred from homology"/>
<evidence type="ECO:0000256" key="1">
    <source>
        <dbReference type="ARBA" id="ARBA00022478"/>
    </source>
</evidence>
<dbReference type="SUPFAM" id="SSF55257">
    <property type="entry name" value="RBP11-like subunits of RNA polymerase"/>
    <property type="match status" value="1"/>
</dbReference>
<dbReference type="InterPro" id="IPR022905">
    <property type="entry name" value="Rpo11-like"/>
</dbReference>
<dbReference type="GO" id="GO:0006351">
    <property type="term" value="P:DNA-templated transcription"/>
    <property type="evidence" value="ECO:0007669"/>
    <property type="project" value="UniProtKB-UniRule"/>
</dbReference>
<feature type="domain" description="DNA-directed RNA polymerase RBP11-like dimerisation" evidence="6">
    <location>
        <begin position="13"/>
        <end position="84"/>
    </location>
</feature>
<dbReference type="EC" id="2.7.7.6" evidence="5"/>
<dbReference type="InterPro" id="IPR036603">
    <property type="entry name" value="RBP11-like"/>
</dbReference>
<name>A0A7K4AIG3_METSH</name>
<organism evidence="7 8">
    <name type="scientific">Methanothrix soehngenii</name>
    <name type="common">Methanosaeta concilii</name>
    <dbReference type="NCBI Taxonomy" id="2223"/>
    <lineage>
        <taxon>Archaea</taxon>
        <taxon>Methanobacteriati</taxon>
        <taxon>Methanobacteriota</taxon>
        <taxon>Stenosarchaea group</taxon>
        <taxon>Methanomicrobia</taxon>
        <taxon>Methanotrichales</taxon>
        <taxon>Methanotrichaceae</taxon>
        <taxon>Methanothrix</taxon>
    </lineage>
</organism>
<dbReference type="PANTHER" id="PTHR13946">
    <property type="entry name" value="DNA-DIRECTED RNA POLYMERASE I,II,III"/>
    <property type="match status" value="1"/>
</dbReference>
<keyword evidence="5" id="KW-0808">Transferase</keyword>
<keyword evidence="2 5" id="KW-0963">Cytoplasm</keyword>
<dbReference type="GeneID" id="10462383"/>
<dbReference type="NCBIfam" id="NF002237">
    <property type="entry name" value="PRK01146.2-1"/>
    <property type="match status" value="1"/>
</dbReference>
<comment type="function">
    <text evidence="5">DNA-dependent RNA polymerase (RNAP) catalyzes the transcription of DNA into RNA using the four ribonucleoside triphosphates as substrates.</text>
</comment>
<comment type="catalytic activity">
    <reaction evidence="5">
        <text>RNA(n) + a ribonucleoside 5'-triphosphate = RNA(n+1) + diphosphate</text>
        <dbReference type="Rhea" id="RHEA:21248"/>
        <dbReference type="Rhea" id="RHEA-COMP:14527"/>
        <dbReference type="Rhea" id="RHEA-COMP:17342"/>
        <dbReference type="ChEBI" id="CHEBI:33019"/>
        <dbReference type="ChEBI" id="CHEBI:61557"/>
        <dbReference type="ChEBI" id="CHEBI:140395"/>
        <dbReference type="EC" id="2.7.7.6"/>
    </reaction>
</comment>
<dbReference type="OMA" id="SYDMKHV"/>
<dbReference type="RefSeq" id="WP_013720446.1">
    <property type="nucleotide sequence ID" value="NZ_CAJYDL010000001.1"/>
</dbReference>
<comment type="subunit">
    <text evidence="5">Part of the RNA polymerase complex.</text>
</comment>
<keyword evidence="5" id="KW-0548">Nucleotidyltransferase</keyword>
<dbReference type="GO" id="GO:0005737">
    <property type="term" value="C:cytoplasm"/>
    <property type="evidence" value="ECO:0007669"/>
    <property type="project" value="UniProtKB-SubCell"/>
</dbReference>
<dbReference type="GO" id="GO:0003899">
    <property type="term" value="F:DNA-directed RNA polymerase activity"/>
    <property type="evidence" value="ECO:0007669"/>
    <property type="project" value="UniProtKB-UniRule"/>
</dbReference>
<evidence type="ECO:0000256" key="4">
    <source>
        <dbReference type="ARBA" id="ARBA00025751"/>
    </source>
</evidence>
<comment type="similarity">
    <text evidence="4 5">Belongs to the archaeal Rpo11/eukaryotic RPB11/RPC19 RNA polymerase subunit family.</text>
</comment>
<evidence type="ECO:0000256" key="2">
    <source>
        <dbReference type="ARBA" id="ARBA00022490"/>
    </source>
</evidence>
<accession>A0A7K4AIG3</accession>
<keyword evidence="3 5" id="KW-0804">Transcription</keyword>
<dbReference type="EMBL" id="JAAYUN010000101">
    <property type="protein sequence ID" value="NLJ22705.1"/>
    <property type="molecule type" value="Genomic_DNA"/>
</dbReference>
<comment type="caution">
    <text evidence="7">The sequence shown here is derived from an EMBL/GenBank/DDBJ whole genome shotgun (WGS) entry which is preliminary data.</text>
</comment>
<dbReference type="HAMAP" id="MF_00261">
    <property type="entry name" value="RNApol_arch_Rpo11"/>
    <property type="match status" value="1"/>
</dbReference>